<name>A0A8X6Q7A2_NEPPI</name>
<keyword evidence="3" id="KW-1185">Reference proteome</keyword>
<protein>
    <submittedName>
        <fullName evidence="2">Uncharacterized protein</fullName>
    </submittedName>
</protein>
<gene>
    <name evidence="2" type="ORF">NPIL_479001</name>
</gene>
<reference evidence="2" key="1">
    <citation type="submission" date="2020-08" db="EMBL/GenBank/DDBJ databases">
        <title>Multicomponent nature underlies the extraordinary mechanical properties of spider dragline silk.</title>
        <authorList>
            <person name="Kono N."/>
            <person name="Nakamura H."/>
            <person name="Mori M."/>
            <person name="Yoshida Y."/>
            <person name="Ohtoshi R."/>
            <person name="Malay A.D."/>
            <person name="Moran D.A.P."/>
            <person name="Tomita M."/>
            <person name="Numata K."/>
            <person name="Arakawa K."/>
        </authorList>
    </citation>
    <scope>NUCLEOTIDE SEQUENCE</scope>
</reference>
<sequence length="138" mass="16130">MCRPTLARKGIQKKERTSRITGPELCSFRAITHILPFFSEPSFNRRLHPQRVWGTFTADWCSYTSTIVSSNNARGTHVHIRWFLSKPSLQCRLDTFRQLERRKESIHRCTHYPSAFEPTPSTDRGTRGRVRSKLEQVV</sequence>
<evidence type="ECO:0000313" key="3">
    <source>
        <dbReference type="Proteomes" id="UP000887013"/>
    </source>
</evidence>
<dbReference type="Proteomes" id="UP000887013">
    <property type="component" value="Unassembled WGS sequence"/>
</dbReference>
<dbReference type="AlphaFoldDB" id="A0A8X6Q7A2"/>
<organism evidence="2 3">
    <name type="scientific">Nephila pilipes</name>
    <name type="common">Giant wood spider</name>
    <name type="synonym">Nephila maculata</name>
    <dbReference type="NCBI Taxonomy" id="299642"/>
    <lineage>
        <taxon>Eukaryota</taxon>
        <taxon>Metazoa</taxon>
        <taxon>Ecdysozoa</taxon>
        <taxon>Arthropoda</taxon>
        <taxon>Chelicerata</taxon>
        <taxon>Arachnida</taxon>
        <taxon>Araneae</taxon>
        <taxon>Araneomorphae</taxon>
        <taxon>Entelegynae</taxon>
        <taxon>Araneoidea</taxon>
        <taxon>Nephilidae</taxon>
        <taxon>Nephila</taxon>
    </lineage>
</organism>
<evidence type="ECO:0000256" key="1">
    <source>
        <dbReference type="SAM" id="MobiDB-lite"/>
    </source>
</evidence>
<evidence type="ECO:0000313" key="2">
    <source>
        <dbReference type="EMBL" id="GFU03171.1"/>
    </source>
</evidence>
<feature type="region of interest" description="Disordered" evidence="1">
    <location>
        <begin position="116"/>
        <end position="138"/>
    </location>
</feature>
<proteinExistence type="predicted"/>
<dbReference type="EMBL" id="BMAW01076797">
    <property type="protein sequence ID" value="GFU03171.1"/>
    <property type="molecule type" value="Genomic_DNA"/>
</dbReference>
<comment type="caution">
    <text evidence="2">The sequence shown here is derived from an EMBL/GenBank/DDBJ whole genome shotgun (WGS) entry which is preliminary data.</text>
</comment>
<accession>A0A8X6Q7A2</accession>